<proteinExistence type="predicted"/>
<evidence type="ECO:0000313" key="3">
    <source>
        <dbReference type="Proteomes" id="UP000263232"/>
    </source>
</evidence>
<sequence>MMKKYIQRLLALTLIMVGALNQPMVAAEDVINIGILQHVEHGSYNETYRGIVEGLAEAGYIDGENVNIHYENASGNTSTLQSMSDKLARDNDVLVAIGTPAVQSLANATTKVPIYLASVTDPVGAGVAQSIEVPGGNVTGVSNLGPIAEQISLMQSVYPDAQKIGLIYNAGESNAQYQVDIAVAELEERGLTPVIQTMSSTNDISSVLSSLLPQVDTLFLVTDNTTATAMALVGDMAKDQQVGVFGGSNDMILENGLATYGLNYYDHGKQLANMLIDHIENDTVPENTPIQYTETLELIVNEDFAEAIGIDPTGIKAPE</sequence>
<dbReference type="KEGG" id="abae:CL176_11695"/>
<protein>
    <submittedName>
        <fullName evidence="2">ABC transporter substrate-binding protein</fullName>
    </submittedName>
</protein>
<dbReference type="Gene3D" id="3.40.50.2300">
    <property type="match status" value="2"/>
</dbReference>
<dbReference type="EMBL" id="CP023434">
    <property type="protein sequence ID" value="AXY26610.1"/>
    <property type="molecule type" value="Genomic_DNA"/>
</dbReference>
<dbReference type="InterPro" id="IPR028082">
    <property type="entry name" value="Peripla_BP_I"/>
</dbReference>
<keyword evidence="3" id="KW-1185">Reference proteome</keyword>
<evidence type="ECO:0000256" key="1">
    <source>
        <dbReference type="SAM" id="SignalP"/>
    </source>
</evidence>
<dbReference type="PANTHER" id="PTHR35271">
    <property type="entry name" value="ABC TRANSPORTER, SUBSTRATE-BINDING LIPOPROTEIN-RELATED"/>
    <property type="match status" value="1"/>
</dbReference>
<reference evidence="2 3" key="1">
    <citation type="submission" date="2017-09" db="EMBL/GenBank/DDBJ databases">
        <title>Complete genome sequence of Oxytococcus suis strain ZY16052.</title>
        <authorList>
            <person name="Li F."/>
        </authorList>
    </citation>
    <scope>NUCLEOTIDE SEQUENCE [LARGE SCALE GENOMIC DNA]</scope>
    <source>
        <strain evidence="2 3">ZY16052</strain>
    </source>
</reference>
<evidence type="ECO:0000313" key="2">
    <source>
        <dbReference type="EMBL" id="AXY26610.1"/>
    </source>
</evidence>
<organism evidence="2 3">
    <name type="scientific">Suicoccus acidiformans</name>
    <dbReference type="NCBI Taxonomy" id="2036206"/>
    <lineage>
        <taxon>Bacteria</taxon>
        <taxon>Bacillati</taxon>
        <taxon>Bacillota</taxon>
        <taxon>Bacilli</taxon>
        <taxon>Lactobacillales</taxon>
        <taxon>Aerococcaceae</taxon>
        <taxon>Suicoccus</taxon>
    </lineage>
</organism>
<name>A0A347WNF3_9LACT</name>
<dbReference type="Pfam" id="PF04392">
    <property type="entry name" value="ABC_sub_bind"/>
    <property type="match status" value="1"/>
</dbReference>
<dbReference type="SUPFAM" id="SSF53822">
    <property type="entry name" value="Periplasmic binding protein-like I"/>
    <property type="match status" value="1"/>
</dbReference>
<gene>
    <name evidence="2" type="ORF">CL176_11695</name>
</gene>
<feature type="signal peptide" evidence="1">
    <location>
        <begin position="1"/>
        <end position="26"/>
    </location>
</feature>
<keyword evidence="1" id="KW-0732">Signal</keyword>
<dbReference type="AlphaFoldDB" id="A0A347WNF3"/>
<dbReference type="InterPro" id="IPR007487">
    <property type="entry name" value="ABC_transpt-TYRBP-like"/>
</dbReference>
<dbReference type="PANTHER" id="PTHR35271:SF1">
    <property type="entry name" value="ABC TRANSPORTER, SUBSTRATE-BINDING LIPOPROTEIN"/>
    <property type="match status" value="1"/>
</dbReference>
<dbReference type="CDD" id="cd06325">
    <property type="entry name" value="PBP1_ABC_unchar_transporter"/>
    <property type="match status" value="1"/>
</dbReference>
<feature type="chain" id="PRO_5039214720" evidence="1">
    <location>
        <begin position="27"/>
        <end position="319"/>
    </location>
</feature>
<accession>A0A347WNF3</accession>
<dbReference type="Proteomes" id="UP000263232">
    <property type="component" value="Chromosome"/>
</dbReference>
<dbReference type="OrthoDB" id="9776955at2"/>